<dbReference type="EMBL" id="DTGT01000406">
    <property type="protein sequence ID" value="HGH62109.1"/>
    <property type="molecule type" value="Genomic_DNA"/>
</dbReference>
<evidence type="ECO:0000259" key="4">
    <source>
        <dbReference type="Pfam" id="PF13649"/>
    </source>
</evidence>
<dbReference type="GO" id="GO:0032259">
    <property type="term" value="P:methylation"/>
    <property type="evidence" value="ECO:0007669"/>
    <property type="project" value="UniProtKB-KW"/>
</dbReference>
<dbReference type="PANTHER" id="PTHR43464">
    <property type="entry name" value="METHYLTRANSFERASE"/>
    <property type="match status" value="1"/>
</dbReference>
<dbReference type="CDD" id="cd02440">
    <property type="entry name" value="AdoMet_MTases"/>
    <property type="match status" value="1"/>
</dbReference>
<dbReference type="SUPFAM" id="SSF53335">
    <property type="entry name" value="S-adenosyl-L-methionine-dependent methyltransferases"/>
    <property type="match status" value="1"/>
</dbReference>
<evidence type="ECO:0000256" key="2">
    <source>
        <dbReference type="ARBA" id="ARBA00022679"/>
    </source>
</evidence>
<comment type="caution">
    <text evidence="5">The sequence shown here is derived from an EMBL/GenBank/DDBJ whole genome shotgun (WGS) entry which is preliminary data.</text>
</comment>
<sequence>MLSAQSVEITISGARIVLTPLPGGGTRVTASLTNAHPEPTIEEWETVYSEDVIRAILDHDPRYWRLHGELVREESPDGIQHALTYYLLSFLSEKDFENKRILDFGCGCGASTLALSRLFPTAIIVGLDRLEECLKVCRLKARDAKCDRLSFVTPASDSSLPHDIGDFDFVVLCGVYEHLLPQERTALLRELWSRLHVGGVLFIAQTPNWYFPFETHITRYPLLHYLPKPLAYPIARRAYKKIWGSDQPWEELLRLGLHGASVREIKNILAYGQNRLRFLKPSRLGMRDSLDIWRATLDKSESGRVKELTFFALKAIKSITGLEIPPYITVAVQKEA</sequence>
<dbReference type="Gene3D" id="3.40.50.150">
    <property type="entry name" value="Vaccinia Virus protein VP39"/>
    <property type="match status" value="1"/>
</dbReference>
<dbReference type="AlphaFoldDB" id="A0A7C4ETR2"/>
<keyword evidence="3" id="KW-0949">S-adenosyl-L-methionine</keyword>
<proteinExistence type="predicted"/>
<dbReference type="InterPro" id="IPR041698">
    <property type="entry name" value="Methyltransf_25"/>
</dbReference>
<dbReference type="Pfam" id="PF13649">
    <property type="entry name" value="Methyltransf_25"/>
    <property type="match status" value="1"/>
</dbReference>
<feature type="domain" description="Methyltransferase" evidence="4">
    <location>
        <begin position="101"/>
        <end position="199"/>
    </location>
</feature>
<gene>
    <name evidence="5" type="ORF">ENV54_12520</name>
</gene>
<name>A0A7C4ETR2_9BACT</name>
<dbReference type="GO" id="GO:0008168">
    <property type="term" value="F:methyltransferase activity"/>
    <property type="evidence" value="ECO:0007669"/>
    <property type="project" value="UniProtKB-KW"/>
</dbReference>
<dbReference type="PANTHER" id="PTHR43464:SF19">
    <property type="entry name" value="UBIQUINONE BIOSYNTHESIS O-METHYLTRANSFERASE, MITOCHONDRIAL"/>
    <property type="match status" value="1"/>
</dbReference>
<evidence type="ECO:0000256" key="1">
    <source>
        <dbReference type="ARBA" id="ARBA00022603"/>
    </source>
</evidence>
<evidence type="ECO:0000256" key="3">
    <source>
        <dbReference type="ARBA" id="ARBA00022691"/>
    </source>
</evidence>
<organism evidence="5">
    <name type="scientific">Desulfomonile tiedjei</name>
    <dbReference type="NCBI Taxonomy" id="2358"/>
    <lineage>
        <taxon>Bacteria</taxon>
        <taxon>Pseudomonadati</taxon>
        <taxon>Thermodesulfobacteriota</taxon>
        <taxon>Desulfomonilia</taxon>
        <taxon>Desulfomonilales</taxon>
        <taxon>Desulfomonilaceae</taxon>
        <taxon>Desulfomonile</taxon>
    </lineage>
</organism>
<keyword evidence="2 5" id="KW-0808">Transferase</keyword>
<accession>A0A7C4ETR2</accession>
<reference evidence="5" key="1">
    <citation type="journal article" date="2020" name="mSystems">
        <title>Genome- and Community-Level Interaction Insights into Carbon Utilization and Element Cycling Functions of Hydrothermarchaeota in Hydrothermal Sediment.</title>
        <authorList>
            <person name="Zhou Z."/>
            <person name="Liu Y."/>
            <person name="Xu W."/>
            <person name="Pan J."/>
            <person name="Luo Z.H."/>
            <person name="Li M."/>
        </authorList>
    </citation>
    <scope>NUCLEOTIDE SEQUENCE [LARGE SCALE GENOMIC DNA]</scope>
    <source>
        <strain evidence="5">SpSt-769</strain>
    </source>
</reference>
<keyword evidence="1 5" id="KW-0489">Methyltransferase</keyword>
<evidence type="ECO:0000313" key="5">
    <source>
        <dbReference type="EMBL" id="HGH62109.1"/>
    </source>
</evidence>
<dbReference type="InterPro" id="IPR029063">
    <property type="entry name" value="SAM-dependent_MTases_sf"/>
</dbReference>
<protein>
    <submittedName>
        <fullName evidence="5">Class I SAM-dependent methyltransferase</fullName>
    </submittedName>
</protein>